<dbReference type="AlphaFoldDB" id="B8MJY1"/>
<dbReference type="PANTHER" id="PTHR32015">
    <property type="entry name" value="FASTING INDUCED LIPASE"/>
    <property type="match status" value="1"/>
</dbReference>
<evidence type="ECO:0008006" key="4">
    <source>
        <dbReference type="Google" id="ProtNLM"/>
    </source>
</evidence>
<dbReference type="HOGENOM" id="CLU_029537_1_0_1"/>
<dbReference type="STRING" id="441959.B8MJY1"/>
<dbReference type="InParanoid" id="B8MJY1"/>
<sequence length="285" mass="30555">MLFFSVLSLLAATTLVSAILTPDPGNDYSCTSSHNPVITLHGLGATYYEDINFLGDWLKSQGFCVYRATYGAYPAFPLVGGFLPINESAAEIADFIKDVATNTGKSKIDLVGHSEGAFQSLYVPKFEAGISALVQRIVSIAPPTRGTNFANLITLAQDLGIDNLVQDVLHTFGCDACNDLVDGGAAIEQLNDGTPIVQPGNQLTVIISRNDELVTPTSTSPVNEAGVRNEYVQDYCPLDPVGHIGEAYDLNVWNMVKNALTDGTAKNFICVFGSPGKNLRIWMDA</sequence>
<dbReference type="PANTHER" id="PTHR32015:SF1">
    <property type="entry name" value="LIPASE"/>
    <property type="match status" value="1"/>
</dbReference>
<protein>
    <recommendedName>
        <fullName evidence="4">Lipase</fullName>
    </recommendedName>
</protein>
<feature type="signal peptide" evidence="1">
    <location>
        <begin position="1"/>
        <end position="18"/>
    </location>
</feature>
<dbReference type="Proteomes" id="UP000001745">
    <property type="component" value="Unassembled WGS sequence"/>
</dbReference>
<dbReference type="PhylomeDB" id="B8MJY1"/>
<dbReference type="GO" id="GO:0016298">
    <property type="term" value="F:lipase activity"/>
    <property type="evidence" value="ECO:0007669"/>
    <property type="project" value="TreeGrafter"/>
</dbReference>
<dbReference type="GeneID" id="8103365"/>
<dbReference type="SUPFAM" id="SSF53474">
    <property type="entry name" value="alpha/beta-Hydrolases"/>
    <property type="match status" value="1"/>
</dbReference>
<dbReference type="InterPro" id="IPR029058">
    <property type="entry name" value="AB_hydrolase_fold"/>
</dbReference>
<dbReference type="EMBL" id="EQ962657">
    <property type="protein sequence ID" value="EED14798.1"/>
    <property type="molecule type" value="Genomic_DNA"/>
</dbReference>
<reference evidence="3" key="1">
    <citation type="journal article" date="2015" name="Genome Announc.">
        <title>Genome sequence of the AIDS-associated pathogen Penicillium marneffei (ATCC18224) and its near taxonomic relative Talaromyces stipitatus (ATCC10500).</title>
        <authorList>
            <person name="Nierman W.C."/>
            <person name="Fedorova-Abrams N.D."/>
            <person name="Andrianopoulos A."/>
        </authorList>
    </citation>
    <scope>NUCLEOTIDE SEQUENCE [LARGE SCALE GENOMIC DNA]</scope>
    <source>
        <strain evidence="3">ATCC 10500 / CBS 375.48 / QM 6759 / NRRL 1006</strain>
    </source>
</reference>
<dbReference type="InterPro" id="IPR002918">
    <property type="entry name" value="Lipase_EstA/Esterase_EstB"/>
</dbReference>
<dbReference type="RefSeq" id="XP_002484751.1">
    <property type="nucleotide sequence ID" value="XM_002484706.1"/>
</dbReference>
<dbReference type="OMA" id="DYSCKPS"/>
<feature type="chain" id="PRO_5002877554" description="Lipase" evidence="1">
    <location>
        <begin position="19"/>
        <end position="285"/>
    </location>
</feature>
<dbReference type="eggNOG" id="ENOG502S3ZD">
    <property type="taxonomic scope" value="Eukaryota"/>
</dbReference>
<evidence type="ECO:0000256" key="1">
    <source>
        <dbReference type="SAM" id="SignalP"/>
    </source>
</evidence>
<dbReference type="OrthoDB" id="9974421at2759"/>
<organism evidence="2 3">
    <name type="scientific">Talaromyces stipitatus (strain ATCC 10500 / CBS 375.48 / QM 6759 / NRRL 1006)</name>
    <name type="common">Penicillium stipitatum</name>
    <dbReference type="NCBI Taxonomy" id="441959"/>
    <lineage>
        <taxon>Eukaryota</taxon>
        <taxon>Fungi</taxon>
        <taxon>Dikarya</taxon>
        <taxon>Ascomycota</taxon>
        <taxon>Pezizomycotina</taxon>
        <taxon>Eurotiomycetes</taxon>
        <taxon>Eurotiomycetidae</taxon>
        <taxon>Eurotiales</taxon>
        <taxon>Trichocomaceae</taxon>
        <taxon>Talaromyces</taxon>
        <taxon>Talaromyces sect. Talaromyces</taxon>
    </lineage>
</organism>
<proteinExistence type="predicted"/>
<dbReference type="GO" id="GO:0016042">
    <property type="term" value="P:lipid catabolic process"/>
    <property type="evidence" value="ECO:0007669"/>
    <property type="project" value="InterPro"/>
</dbReference>
<accession>B8MJY1</accession>
<evidence type="ECO:0000313" key="2">
    <source>
        <dbReference type="EMBL" id="EED14798.1"/>
    </source>
</evidence>
<dbReference type="Pfam" id="PF01674">
    <property type="entry name" value="Lipase_2"/>
    <property type="match status" value="1"/>
</dbReference>
<keyword evidence="1" id="KW-0732">Signal</keyword>
<gene>
    <name evidence="2" type="ORF">TSTA_042730</name>
</gene>
<keyword evidence="3" id="KW-1185">Reference proteome</keyword>
<dbReference type="VEuPathDB" id="FungiDB:TSTA_042730"/>
<dbReference type="Gene3D" id="3.40.50.1820">
    <property type="entry name" value="alpha/beta hydrolase"/>
    <property type="match status" value="1"/>
</dbReference>
<evidence type="ECO:0000313" key="3">
    <source>
        <dbReference type="Proteomes" id="UP000001745"/>
    </source>
</evidence>
<name>B8MJY1_TALSN</name>